<dbReference type="Gene3D" id="3.40.630.30">
    <property type="match status" value="1"/>
</dbReference>
<dbReference type="InterPro" id="IPR000182">
    <property type="entry name" value="GNAT_dom"/>
</dbReference>
<evidence type="ECO:0000259" key="1">
    <source>
        <dbReference type="PROSITE" id="PS51186"/>
    </source>
</evidence>
<dbReference type="Pfam" id="PF13673">
    <property type="entry name" value="Acetyltransf_10"/>
    <property type="match status" value="1"/>
</dbReference>
<gene>
    <name evidence="2" type="ORF">AOG27_04070</name>
</gene>
<reference evidence="2 3" key="1">
    <citation type="submission" date="2015-09" db="EMBL/GenBank/DDBJ databases">
        <title>Draft Genome Sequence of Pseudoalteromonas lipolytica UCD-48B.</title>
        <authorList>
            <person name="Krusor M."/>
            <person name="Coil D.A."/>
            <person name="Lang J.M."/>
            <person name="Eisen J.A."/>
            <person name="Alexiev A."/>
        </authorList>
    </citation>
    <scope>NUCLEOTIDE SEQUENCE [LARGE SCALE GENOMIC DNA]</scope>
    <source>
        <strain evidence="2 3">UCD-48B</strain>
    </source>
</reference>
<dbReference type="EMBL" id="LJTC01000002">
    <property type="protein sequence ID" value="KPM85192.1"/>
    <property type="molecule type" value="Genomic_DNA"/>
</dbReference>
<keyword evidence="2" id="KW-0808">Transferase</keyword>
<protein>
    <submittedName>
        <fullName evidence="2">GCN5 family acetyltransferase</fullName>
    </submittedName>
</protein>
<dbReference type="RefSeq" id="WP_054551951.1">
    <property type="nucleotide sequence ID" value="NZ_LJTC01000002.1"/>
</dbReference>
<dbReference type="PATRIC" id="fig|570156.3.peg.796"/>
<accession>A0A0N8HKY7</accession>
<dbReference type="CDD" id="cd04301">
    <property type="entry name" value="NAT_SF"/>
    <property type="match status" value="1"/>
</dbReference>
<name>A0A0N8HKY7_9GAMM</name>
<dbReference type="Proteomes" id="UP000050378">
    <property type="component" value="Unassembled WGS sequence"/>
</dbReference>
<dbReference type="PROSITE" id="PS51186">
    <property type="entry name" value="GNAT"/>
    <property type="match status" value="1"/>
</dbReference>
<comment type="caution">
    <text evidence="2">The sequence shown here is derived from an EMBL/GenBank/DDBJ whole genome shotgun (WGS) entry which is preliminary data.</text>
</comment>
<dbReference type="InterPro" id="IPR016181">
    <property type="entry name" value="Acyl_CoA_acyltransferase"/>
</dbReference>
<dbReference type="AlphaFoldDB" id="A0A0N8HKY7"/>
<organism evidence="2 3">
    <name type="scientific">Pseudoalteromonas lipolytica</name>
    <dbReference type="NCBI Taxonomy" id="570156"/>
    <lineage>
        <taxon>Bacteria</taxon>
        <taxon>Pseudomonadati</taxon>
        <taxon>Pseudomonadota</taxon>
        <taxon>Gammaproteobacteria</taxon>
        <taxon>Alteromonadales</taxon>
        <taxon>Pseudoalteromonadaceae</taxon>
        <taxon>Pseudoalteromonas</taxon>
    </lineage>
</organism>
<dbReference type="SUPFAM" id="SSF55729">
    <property type="entry name" value="Acyl-CoA N-acyltransferases (Nat)"/>
    <property type="match status" value="1"/>
</dbReference>
<feature type="domain" description="N-acetyltransferase" evidence="1">
    <location>
        <begin position="6"/>
        <end position="146"/>
    </location>
</feature>
<dbReference type="STRING" id="570156.AOG27_04070"/>
<proteinExistence type="predicted"/>
<sequence>MMFSIKSYNELSKDELFAILRARVDVFVVEQTCPYPEIDEVDNNELTQHVFLFKGLQVAAYARCYKKNEQFSAFGRVLVAEQFRGEGLASKLVQTAIDTCKRHWPDKAIMIGAQCYLTGFYQQFGFENVGDDYLEDGIPHQDMCLK</sequence>
<dbReference type="GO" id="GO:0016747">
    <property type="term" value="F:acyltransferase activity, transferring groups other than amino-acyl groups"/>
    <property type="evidence" value="ECO:0007669"/>
    <property type="project" value="InterPro"/>
</dbReference>
<evidence type="ECO:0000313" key="3">
    <source>
        <dbReference type="Proteomes" id="UP000050378"/>
    </source>
</evidence>
<evidence type="ECO:0000313" key="2">
    <source>
        <dbReference type="EMBL" id="KPM85192.1"/>
    </source>
</evidence>